<name>A0A2U1LNZ8_ARTAN</name>
<dbReference type="Pfam" id="PF14223">
    <property type="entry name" value="Retrotran_gag_2"/>
    <property type="match status" value="1"/>
</dbReference>
<dbReference type="AlphaFoldDB" id="A0A2U1LNZ8"/>
<reference evidence="2 3" key="1">
    <citation type="journal article" date="2018" name="Mol. Plant">
        <title>The genome of Artemisia annua provides insight into the evolution of Asteraceae family and artemisinin biosynthesis.</title>
        <authorList>
            <person name="Shen Q."/>
            <person name="Zhang L."/>
            <person name="Liao Z."/>
            <person name="Wang S."/>
            <person name="Yan T."/>
            <person name="Shi P."/>
            <person name="Liu M."/>
            <person name="Fu X."/>
            <person name="Pan Q."/>
            <person name="Wang Y."/>
            <person name="Lv Z."/>
            <person name="Lu X."/>
            <person name="Zhang F."/>
            <person name="Jiang W."/>
            <person name="Ma Y."/>
            <person name="Chen M."/>
            <person name="Hao X."/>
            <person name="Li L."/>
            <person name="Tang Y."/>
            <person name="Lv G."/>
            <person name="Zhou Y."/>
            <person name="Sun X."/>
            <person name="Brodelius P.E."/>
            <person name="Rose J.K.C."/>
            <person name="Tang K."/>
        </authorList>
    </citation>
    <scope>NUCLEOTIDE SEQUENCE [LARGE SCALE GENOMIC DNA]</scope>
    <source>
        <strain evidence="3">cv. Huhao1</strain>
        <tissue evidence="2">Leaf</tissue>
    </source>
</reference>
<evidence type="ECO:0000256" key="1">
    <source>
        <dbReference type="SAM" id="MobiDB-lite"/>
    </source>
</evidence>
<dbReference type="PANTHER" id="PTHR47481">
    <property type="match status" value="1"/>
</dbReference>
<comment type="caution">
    <text evidence="2">The sequence shown here is derived from an EMBL/GenBank/DDBJ whole genome shotgun (WGS) entry which is preliminary data.</text>
</comment>
<accession>A0A2U1LNZ8</accession>
<sequence length="374" mass="41984">MAANHSVNNSIFRSFLEKEKLTGSNFLDWYRNLRIVLTAEDKLTYVEHPIPATPVPPTPDQQVPADVLVAHTQWVKTSKDIGCLMLISMTPELQKNLEHFDAYNMLKELKTMFAQQAEQELLETVQAFHACKHEEGQYVSTYVLKMKGYLDRLERLGHPMSSGLGVSLILTSLNKDFAGFRQNYNLQCMGKTVNEVHAMLKLHEQGLPKKDATPALLAIRAGRIQKNNKNKKPLNGAKGKNHGNGKAKLAYAPKANIPPPPKKEHPAKDTECHHCHQTRHWRRNFHAYLAELMQKKCNVGSNASTSVYSSMHIKIFACARSSLSGHNNEQAPSILKSNLVQLYLSSSYSLLDDGELAAALDEKEVHTGYKIYDA</sequence>
<dbReference type="Proteomes" id="UP000245207">
    <property type="component" value="Unassembled WGS sequence"/>
</dbReference>
<feature type="region of interest" description="Disordered" evidence="1">
    <location>
        <begin position="226"/>
        <end position="246"/>
    </location>
</feature>
<keyword evidence="3" id="KW-1185">Reference proteome</keyword>
<protein>
    <submittedName>
        <fullName evidence="2">Zinc finger, CCHC-type</fullName>
    </submittedName>
</protein>
<dbReference type="PANTHER" id="PTHR47481:SF31">
    <property type="entry name" value="OS01G0873500 PROTEIN"/>
    <property type="match status" value="1"/>
</dbReference>
<gene>
    <name evidence="2" type="ORF">CTI12_AA470270</name>
</gene>
<dbReference type="OrthoDB" id="1920930at2759"/>
<organism evidence="2 3">
    <name type="scientific">Artemisia annua</name>
    <name type="common">Sweet wormwood</name>
    <dbReference type="NCBI Taxonomy" id="35608"/>
    <lineage>
        <taxon>Eukaryota</taxon>
        <taxon>Viridiplantae</taxon>
        <taxon>Streptophyta</taxon>
        <taxon>Embryophyta</taxon>
        <taxon>Tracheophyta</taxon>
        <taxon>Spermatophyta</taxon>
        <taxon>Magnoliopsida</taxon>
        <taxon>eudicotyledons</taxon>
        <taxon>Gunneridae</taxon>
        <taxon>Pentapetalae</taxon>
        <taxon>asterids</taxon>
        <taxon>campanulids</taxon>
        <taxon>Asterales</taxon>
        <taxon>Asteraceae</taxon>
        <taxon>Asteroideae</taxon>
        <taxon>Anthemideae</taxon>
        <taxon>Artemisiinae</taxon>
        <taxon>Artemisia</taxon>
    </lineage>
</organism>
<evidence type="ECO:0000313" key="2">
    <source>
        <dbReference type="EMBL" id="PWA50726.1"/>
    </source>
</evidence>
<dbReference type="EMBL" id="PKPP01008425">
    <property type="protein sequence ID" value="PWA50726.1"/>
    <property type="molecule type" value="Genomic_DNA"/>
</dbReference>
<evidence type="ECO:0000313" key="3">
    <source>
        <dbReference type="Proteomes" id="UP000245207"/>
    </source>
</evidence>
<proteinExistence type="predicted"/>